<feature type="active site" description="O-(5'-phospho-DNA)-serine intermediate" evidence="6 7">
    <location>
        <position position="10"/>
    </location>
</feature>
<dbReference type="GO" id="GO:0000150">
    <property type="term" value="F:DNA strand exchange activity"/>
    <property type="evidence" value="ECO:0007669"/>
    <property type="project" value="UniProtKB-KW"/>
</dbReference>
<dbReference type="FunFam" id="3.40.50.1390:FF:000001">
    <property type="entry name" value="DNA recombinase"/>
    <property type="match status" value="1"/>
</dbReference>
<sequence length="181" mass="20095">MRNIGYARVSTAGQSLAGQLETLTAEGCEIIFEEKVSGAKSNRIELQAALRELQAGDVLIVTRLDRLARSTYDLLSIIKQIETSGAQLKSLAETWADTTTSHGRLILTVLGGLAEFERELIVQRTQEGRERAKREGRRLGRPPKLSSHQKALVTKWRNEGRDNAEIARDLGVSRSTVSRVR</sequence>
<keyword evidence="4" id="KW-0238">DNA-binding</keyword>
<comment type="caution">
    <text evidence="10">The sequence shown here is derived from an EMBL/GenBank/DDBJ whole genome shotgun (WGS) entry which is preliminary data.</text>
</comment>
<dbReference type="CDD" id="cd03768">
    <property type="entry name" value="SR_ResInv"/>
    <property type="match status" value="1"/>
</dbReference>
<comment type="similarity">
    <text evidence="1">Belongs to the site-specific recombinase resolvase family.</text>
</comment>
<evidence type="ECO:0000313" key="11">
    <source>
        <dbReference type="Proteomes" id="UP001169823"/>
    </source>
</evidence>
<evidence type="ECO:0000256" key="6">
    <source>
        <dbReference type="PIRSR" id="PIRSR606118-50"/>
    </source>
</evidence>
<dbReference type="SMART" id="SM00857">
    <property type="entry name" value="Resolvase"/>
    <property type="match status" value="1"/>
</dbReference>
<dbReference type="PANTHER" id="PTHR30461:SF26">
    <property type="entry name" value="RESOLVASE HOMOLOG YNEB"/>
    <property type="match status" value="1"/>
</dbReference>
<dbReference type="CDD" id="cd00569">
    <property type="entry name" value="HTH_Hin_like"/>
    <property type="match status" value="1"/>
</dbReference>
<organism evidence="10 11">
    <name type="scientific">Celeribacter halophilus</name>
    <dbReference type="NCBI Taxonomy" id="576117"/>
    <lineage>
        <taxon>Bacteria</taxon>
        <taxon>Pseudomonadati</taxon>
        <taxon>Pseudomonadota</taxon>
        <taxon>Alphaproteobacteria</taxon>
        <taxon>Rhodobacterales</taxon>
        <taxon>Roseobacteraceae</taxon>
        <taxon>Celeribacter</taxon>
    </lineage>
</organism>
<dbReference type="InterPro" id="IPR006119">
    <property type="entry name" value="Resolv_N"/>
</dbReference>
<evidence type="ECO:0000256" key="5">
    <source>
        <dbReference type="ARBA" id="ARBA00023172"/>
    </source>
</evidence>
<dbReference type="InterPro" id="IPR050639">
    <property type="entry name" value="SSR_resolvase"/>
</dbReference>
<evidence type="ECO:0000256" key="2">
    <source>
        <dbReference type="ARBA" id="ARBA00022908"/>
    </source>
</evidence>
<dbReference type="PROSITE" id="PS00397">
    <property type="entry name" value="RECOMBINASES_1"/>
    <property type="match status" value="1"/>
</dbReference>
<protein>
    <submittedName>
        <fullName evidence="10">Recombinase family protein</fullName>
    </submittedName>
</protein>
<dbReference type="RefSeq" id="WP_216045544.1">
    <property type="nucleotide sequence ID" value="NZ_JAHKPE010000031.1"/>
</dbReference>
<keyword evidence="3" id="KW-0230">DNA invertase</keyword>
<dbReference type="Pfam" id="PF00239">
    <property type="entry name" value="Resolvase"/>
    <property type="match status" value="1"/>
</dbReference>
<keyword evidence="2" id="KW-0229">DNA integration</keyword>
<evidence type="ECO:0000259" key="9">
    <source>
        <dbReference type="PROSITE" id="PS51736"/>
    </source>
</evidence>
<dbReference type="GO" id="GO:0015074">
    <property type="term" value="P:DNA integration"/>
    <property type="evidence" value="ECO:0007669"/>
    <property type="project" value="UniProtKB-KW"/>
</dbReference>
<dbReference type="InterPro" id="IPR006118">
    <property type="entry name" value="Recombinase_CS"/>
</dbReference>
<evidence type="ECO:0000256" key="7">
    <source>
        <dbReference type="PROSITE-ProRule" id="PRU10137"/>
    </source>
</evidence>
<keyword evidence="5" id="KW-0233">DNA recombination</keyword>
<evidence type="ECO:0000256" key="3">
    <source>
        <dbReference type="ARBA" id="ARBA00023100"/>
    </source>
</evidence>
<gene>
    <name evidence="10" type="ORF">Q4494_12320</name>
</gene>
<dbReference type="InterPro" id="IPR006120">
    <property type="entry name" value="Resolvase_HTH_dom"/>
</dbReference>
<feature type="region of interest" description="Disordered" evidence="8">
    <location>
        <begin position="127"/>
        <end position="150"/>
    </location>
</feature>
<reference evidence="10" key="1">
    <citation type="submission" date="2023-07" db="EMBL/GenBank/DDBJ databases">
        <title>Genome content predicts the carbon catabolic preferences of heterotrophic bacteria.</title>
        <authorList>
            <person name="Gralka M."/>
        </authorList>
    </citation>
    <scope>NUCLEOTIDE SEQUENCE</scope>
    <source>
        <strain evidence="10">I2M02</strain>
    </source>
</reference>
<name>A0AAW7XV41_9RHOB</name>
<evidence type="ECO:0000313" key="10">
    <source>
        <dbReference type="EMBL" id="MDO6457870.1"/>
    </source>
</evidence>
<dbReference type="GO" id="GO:0003677">
    <property type="term" value="F:DNA binding"/>
    <property type="evidence" value="ECO:0007669"/>
    <property type="project" value="UniProtKB-KW"/>
</dbReference>
<dbReference type="PANTHER" id="PTHR30461">
    <property type="entry name" value="DNA-INVERTASE FROM LAMBDOID PROPHAGE"/>
    <property type="match status" value="1"/>
</dbReference>
<evidence type="ECO:0000256" key="8">
    <source>
        <dbReference type="SAM" id="MobiDB-lite"/>
    </source>
</evidence>
<dbReference type="PROSITE" id="PS00398">
    <property type="entry name" value="RECOMBINASES_2"/>
    <property type="match status" value="1"/>
</dbReference>
<dbReference type="EMBL" id="JAUOPJ010000010">
    <property type="protein sequence ID" value="MDO6457870.1"/>
    <property type="molecule type" value="Genomic_DNA"/>
</dbReference>
<accession>A0AAW7XV41</accession>
<evidence type="ECO:0000256" key="4">
    <source>
        <dbReference type="ARBA" id="ARBA00023125"/>
    </source>
</evidence>
<dbReference type="AlphaFoldDB" id="A0AAW7XV41"/>
<feature type="domain" description="Resolvase/invertase-type recombinase catalytic" evidence="9">
    <location>
        <begin position="2"/>
        <end position="136"/>
    </location>
</feature>
<dbReference type="Pfam" id="PF02796">
    <property type="entry name" value="HTH_7"/>
    <property type="match status" value="1"/>
</dbReference>
<dbReference type="PROSITE" id="PS51736">
    <property type="entry name" value="RECOMBINASES_3"/>
    <property type="match status" value="1"/>
</dbReference>
<evidence type="ECO:0000256" key="1">
    <source>
        <dbReference type="ARBA" id="ARBA00009913"/>
    </source>
</evidence>
<proteinExistence type="inferred from homology"/>
<dbReference type="Proteomes" id="UP001169823">
    <property type="component" value="Unassembled WGS sequence"/>
</dbReference>